<sequence>MESKGGRIRIGVVIRDFGSVMASCCQVIGVRYDAKAAEMVAIYRGLQFSIDCGLAPCVIESVAAVC</sequence>
<evidence type="ECO:0000313" key="2">
    <source>
        <dbReference type="EMBL" id="KAK3218493.1"/>
    </source>
</evidence>
<dbReference type="EMBL" id="JANJYJ010000004">
    <property type="protein sequence ID" value="KAK3218493.1"/>
    <property type="molecule type" value="Genomic_DNA"/>
</dbReference>
<comment type="caution">
    <text evidence="2">The sequence shown here is derived from an EMBL/GenBank/DDBJ whole genome shotgun (WGS) entry which is preliminary data.</text>
</comment>
<proteinExistence type="predicted"/>
<protein>
    <recommendedName>
        <fullName evidence="1">RNase H type-1 domain-containing protein</fullName>
    </recommendedName>
</protein>
<evidence type="ECO:0000313" key="3">
    <source>
        <dbReference type="Proteomes" id="UP001281410"/>
    </source>
</evidence>
<dbReference type="GO" id="GO:0003676">
    <property type="term" value="F:nucleic acid binding"/>
    <property type="evidence" value="ECO:0007669"/>
    <property type="project" value="InterPro"/>
</dbReference>
<dbReference type="Proteomes" id="UP001281410">
    <property type="component" value="Unassembled WGS sequence"/>
</dbReference>
<reference evidence="2" key="1">
    <citation type="journal article" date="2023" name="Plant J.">
        <title>Genome sequences and population genomics provide insights into the demographic history, inbreeding, and mutation load of two 'living fossil' tree species of Dipteronia.</title>
        <authorList>
            <person name="Feng Y."/>
            <person name="Comes H.P."/>
            <person name="Chen J."/>
            <person name="Zhu S."/>
            <person name="Lu R."/>
            <person name="Zhang X."/>
            <person name="Li P."/>
            <person name="Qiu J."/>
            <person name="Olsen K.M."/>
            <person name="Qiu Y."/>
        </authorList>
    </citation>
    <scope>NUCLEOTIDE SEQUENCE</scope>
    <source>
        <strain evidence="2">NBL</strain>
    </source>
</reference>
<organism evidence="2 3">
    <name type="scientific">Dipteronia sinensis</name>
    <dbReference type="NCBI Taxonomy" id="43782"/>
    <lineage>
        <taxon>Eukaryota</taxon>
        <taxon>Viridiplantae</taxon>
        <taxon>Streptophyta</taxon>
        <taxon>Embryophyta</taxon>
        <taxon>Tracheophyta</taxon>
        <taxon>Spermatophyta</taxon>
        <taxon>Magnoliopsida</taxon>
        <taxon>eudicotyledons</taxon>
        <taxon>Gunneridae</taxon>
        <taxon>Pentapetalae</taxon>
        <taxon>rosids</taxon>
        <taxon>malvids</taxon>
        <taxon>Sapindales</taxon>
        <taxon>Sapindaceae</taxon>
        <taxon>Hippocastanoideae</taxon>
        <taxon>Acereae</taxon>
        <taxon>Dipteronia</taxon>
    </lineage>
</organism>
<evidence type="ECO:0000259" key="1">
    <source>
        <dbReference type="Pfam" id="PF13456"/>
    </source>
</evidence>
<feature type="domain" description="RNase H type-1" evidence="1">
    <location>
        <begin position="9"/>
        <end position="61"/>
    </location>
</feature>
<dbReference type="GO" id="GO:0004523">
    <property type="term" value="F:RNA-DNA hybrid ribonuclease activity"/>
    <property type="evidence" value="ECO:0007669"/>
    <property type="project" value="InterPro"/>
</dbReference>
<gene>
    <name evidence="2" type="ORF">Dsin_012463</name>
</gene>
<accession>A0AAE0AIL4</accession>
<dbReference type="AlphaFoldDB" id="A0AAE0AIL4"/>
<dbReference type="Pfam" id="PF13456">
    <property type="entry name" value="RVT_3"/>
    <property type="match status" value="1"/>
</dbReference>
<name>A0AAE0AIL4_9ROSI</name>
<keyword evidence="3" id="KW-1185">Reference proteome</keyword>
<dbReference type="InterPro" id="IPR002156">
    <property type="entry name" value="RNaseH_domain"/>
</dbReference>